<gene>
    <name evidence="1" type="ORF">Tco_0627933</name>
</gene>
<reference evidence="1" key="1">
    <citation type="journal article" date="2022" name="Int. J. Mol. Sci.">
        <title>Draft Genome of Tanacetum Coccineum: Genomic Comparison of Closely Related Tanacetum-Family Plants.</title>
        <authorList>
            <person name="Yamashiro T."/>
            <person name="Shiraishi A."/>
            <person name="Nakayama K."/>
            <person name="Satake H."/>
        </authorList>
    </citation>
    <scope>NUCLEOTIDE SEQUENCE</scope>
</reference>
<reference evidence="1" key="2">
    <citation type="submission" date="2022-01" db="EMBL/GenBank/DDBJ databases">
        <authorList>
            <person name="Yamashiro T."/>
            <person name="Shiraishi A."/>
            <person name="Satake H."/>
            <person name="Nakayama K."/>
        </authorList>
    </citation>
    <scope>NUCLEOTIDE SEQUENCE</scope>
</reference>
<name>A0ABQ4WPM0_9ASTR</name>
<accession>A0ABQ4WPM0</accession>
<dbReference type="Proteomes" id="UP001151760">
    <property type="component" value="Unassembled WGS sequence"/>
</dbReference>
<proteinExistence type="predicted"/>
<keyword evidence="2" id="KW-1185">Reference proteome</keyword>
<organism evidence="1 2">
    <name type="scientific">Tanacetum coccineum</name>
    <dbReference type="NCBI Taxonomy" id="301880"/>
    <lineage>
        <taxon>Eukaryota</taxon>
        <taxon>Viridiplantae</taxon>
        <taxon>Streptophyta</taxon>
        <taxon>Embryophyta</taxon>
        <taxon>Tracheophyta</taxon>
        <taxon>Spermatophyta</taxon>
        <taxon>Magnoliopsida</taxon>
        <taxon>eudicotyledons</taxon>
        <taxon>Gunneridae</taxon>
        <taxon>Pentapetalae</taxon>
        <taxon>asterids</taxon>
        <taxon>campanulids</taxon>
        <taxon>Asterales</taxon>
        <taxon>Asteraceae</taxon>
        <taxon>Asteroideae</taxon>
        <taxon>Anthemideae</taxon>
        <taxon>Anthemidinae</taxon>
        <taxon>Tanacetum</taxon>
    </lineage>
</organism>
<comment type="caution">
    <text evidence="1">The sequence shown here is derived from an EMBL/GenBank/DDBJ whole genome shotgun (WGS) entry which is preliminary data.</text>
</comment>
<dbReference type="EMBL" id="BQNB010008808">
    <property type="protein sequence ID" value="GJS54571.1"/>
    <property type="molecule type" value="Genomic_DNA"/>
</dbReference>
<evidence type="ECO:0000313" key="2">
    <source>
        <dbReference type="Proteomes" id="UP001151760"/>
    </source>
</evidence>
<protein>
    <submittedName>
        <fullName evidence="1">Uncharacterized protein</fullName>
    </submittedName>
</protein>
<evidence type="ECO:0000313" key="1">
    <source>
        <dbReference type="EMBL" id="GJS54571.1"/>
    </source>
</evidence>
<sequence>MNVFMRIGFGSTIKFVSFDESWVVTFNGKFIWGSGIVIEAPRVGETTWSATYMGSSSMGLRFLRVTRVAEVIDVKNWQIDNSRVLRWIISLIEGNSSVSSMKSSIQSTFRFRISKTIWFAATTRDTVMEVGTDNNGLHHEAT</sequence>